<proteinExistence type="predicted"/>
<reference evidence="2" key="1">
    <citation type="submission" date="2021-02" db="EMBL/GenBank/DDBJ databases">
        <authorList>
            <person name="Dougan E. K."/>
            <person name="Rhodes N."/>
            <person name="Thang M."/>
            <person name="Chan C."/>
        </authorList>
    </citation>
    <scope>NUCLEOTIDE SEQUENCE</scope>
</reference>
<evidence type="ECO:0000256" key="1">
    <source>
        <dbReference type="SAM" id="MobiDB-lite"/>
    </source>
</evidence>
<feature type="non-terminal residue" evidence="2">
    <location>
        <position position="163"/>
    </location>
</feature>
<evidence type="ECO:0000313" key="2">
    <source>
        <dbReference type="EMBL" id="CAE8679720.1"/>
    </source>
</evidence>
<gene>
    <name evidence="2" type="ORF">PGLA2088_LOCUS21514</name>
</gene>
<accession>A0A813JLG8</accession>
<feature type="compositionally biased region" description="Low complexity" evidence="1">
    <location>
        <begin position="152"/>
        <end position="163"/>
    </location>
</feature>
<feature type="region of interest" description="Disordered" evidence="1">
    <location>
        <begin position="1"/>
        <end position="65"/>
    </location>
</feature>
<protein>
    <submittedName>
        <fullName evidence="2">Uncharacterized protein</fullName>
    </submittedName>
</protein>
<feature type="region of interest" description="Disordered" evidence="1">
    <location>
        <begin position="135"/>
        <end position="163"/>
    </location>
</feature>
<comment type="caution">
    <text evidence="2">The sequence shown here is derived from an EMBL/GenBank/DDBJ whole genome shotgun (WGS) entry which is preliminary data.</text>
</comment>
<feature type="compositionally biased region" description="Polar residues" evidence="1">
    <location>
        <begin position="15"/>
        <end position="41"/>
    </location>
</feature>
<dbReference type="EMBL" id="CAJNNW010025789">
    <property type="protein sequence ID" value="CAE8679720.1"/>
    <property type="molecule type" value="Genomic_DNA"/>
</dbReference>
<organism evidence="2 3">
    <name type="scientific">Polarella glacialis</name>
    <name type="common">Dinoflagellate</name>
    <dbReference type="NCBI Taxonomy" id="89957"/>
    <lineage>
        <taxon>Eukaryota</taxon>
        <taxon>Sar</taxon>
        <taxon>Alveolata</taxon>
        <taxon>Dinophyceae</taxon>
        <taxon>Suessiales</taxon>
        <taxon>Suessiaceae</taxon>
        <taxon>Polarella</taxon>
    </lineage>
</organism>
<dbReference type="Proteomes" id="UP000626109">
    <property type="component" value="Unassembled WGS sequence"/>
</dbReference>
<evidence type="ECO:0000313" key="3">
    <source>
        <dbReference type="Proteomes" id="UP000626109"/>
    </source>
</evidence>
<sequence length="163" mass="16587">MASSSSGGSEVPHVASSSSGGSEPPLTNTIIGVAASSSRGSQPPLAIGVAASSSRGSEPPMAIGVTAPSTAGEIWPEWRKGVHVAWVVSFPIKAARISSTAADQFDLAEKILALCRSNAGLDKGALKTLCKSERKSLAAAGQNPPPQPIDFVEPVVEQQEAVE</sequence>
<dbReference type="AlphaFoldDB" id="A0A813JLG8"/>
<name>A0A813JLG8_POLGL</name>